<proteinExistence type="predicted"/>
<reference evidence="2 3" key="1">
    <citation type="submission" date="2014-08" db="EMBL/GenBank/DDBJ databases">
        <title>Genome sequences of NCPPB Pectobacterium isolates.</title>
        <authorList>
            <person name="Glover R.H."/>
            <person name="Sapp M."/>
            <person name="Elphinstone J."/>
        </authorList>
    </citation>
    <scope>NUCLEOTIDE SEQUENCE [LARGE SCALE GENOMIC DNA]</scope>
    <source>
        <strain evidence="2 3">LMG 21372</strain>
    </source>
</reference>
<comment type="caution">
    <text evidence="2">The sequence shown here is derived from an EMBL/GenBank/DDBJ whole genome shotgun (WGS) entry which is preliminary data.</text>
</comment>
<organism evidence="2 3">
    <name type="scientific">Pectobacterium brasiliense</name>
    <dbReference type="NCBI Taxonomy" id="180957"/>
    <lineage>
        <taxon>Bacteria</taxon>
        <taxon>Pseudomonadati</taxon>
        <taxon>Pseudomonadota</taxon>
        <taxon>Gammaproteobacteria</taxon>
        <taxon>Enterobacterales</taxon>
        <taxon>Pectobacteriaceae</taxon>
        <taxon>Pectobacterium</taxon>
    </lineage>
</organism>
<feature type="region of interest" description="Disordered" evidence="1">
    <location>
        <begin position="141"/>
        <end position="165"/>
    </location>
</feature>
<evidence type="ECO:0000313" key="2">
    <source>
        <dbReference type="EMBL" id="KGA36300.1"/>
    </source>
</evidence>
<evidence type="ECO:0000256" key="1">
    <source>
        <dbReference type="SAM" id="MobiDB-lite"/>
    </source>
</evidence>
<dbReference type="Pfam" id="PF12101">
    <property type="entry name" value="DUF3577"/>
    <property type="match status" value="1"/>
</dbReference>
<dbReference type="OrthoDB" id="6402776at2"/>
<protein>
    <recommendedName>
        <fullName evidence="4">DUF3577 domain-containing protein</fullName>
    </recommendedName>
</protein>
<evidence type="ECO:0000313" key="3">
    <source>
        <dbReference type="Proteomes" id="UP000029435"/>
    </source>
</evidence>
<dbReference type="InterPro" id="IPR021960">
    <property type="entry name" value="DUF3577"/>
</dbReference>
<evidence type="ECO:0008006" key="4">
    <source>
        <dbReference type="Google" id="ProtNLM"/>
    </source>
</evidence>
<dbReference type="Proteomes" id="UP000029435">
    <property type="component" value="Unassembled WGS sequence"/>
</dbReference>
<accession>A0A0M2F734</accession>
<feature type="compositionally biased region" description="Polar residues" evidence="1">
    <location>
        <begin position="147"/>
        <end position="165"/>
    </location>
</feature>
<sequence>MSANNNTQAQNQNNSQTGKSEYFNLLINGLGYVSNIRHVTGQSGQFLSCVINALSGPADKASYVRFDVTVAGKEAADLIARCQKASDEDKKVLIGFTLSNLSAEIFTLKSGEHAGEQRVSQKARLIKVDWIKVGQQQVYKAEKTDSVPPQNNGTAADKSYANNSF</sequence>
<dbReference type="NCBIfam" id="NF040584">
    <property type="entry name" value="STY4534_fam"/>
    <property type="match status" value="1"/>
</dbReference>
<gene>
    <name evidence="2" type="ORF">KU74_07505</name>
</gene>
<dbReference type="EMBL" id="JQOD01000001">
    <property type="protein sequence ID" value="KGA36300.1"/>
    <property type="molecule type" value="Genomic_DNA"/>
</dbReference>
<name>A0A0M2F734_9GAMM</name>
<dbReference type="AlphaFoldDB" id="A0A0M2F734"/>
<dbReference type="RefSeq" id="WP_039313328.1">
    <property type="nucleotide sequence ID" value="NZ_JQOD01000001.1"/>
</dbReference>